<dbReference type="PANTHER" id="PTHR10872:SF1">
    <property type="entry name" value="SH2B ADAPTER PROTEIN 3"/>
    <property type="match status" value="1"/>
</dbReference>
<dbReference type="Proteomes" id="UP001152622">
    <property type="component" value="Chromosome 17"/>
</dbReference>
<dbReference type="InterPro" id="IPR015012">
    <property type="entry name" value="Phe_ZIP"/>
</dbReference>
<feature type="compositionally biased region" description="Pro residues" evidence="2">
    <location>
        <begin position="81"/>
        <end position="97"/>
    </location>
</feature>
<dbReference type="GO" id="GO:0035556">
    <property type="term" value="P:intracellular signal transduction"/>
    <property type="evidence" value="ECO:0007669"/>
    <property type="project" value="TreeGrafter"/>
</dbReference>
<dbReference type="GO" id="GO:0005886">
    <property type="term" value="C:plasma membrane"/>
    <property type="evidence" value="ECO:0007669"/>
    <property type="project" value="TreeGrafter"/>
</dbReference>
<dbReference type="GO" id="GO:0005068">
    <property type="term" value="F:transmembrane receptor protein tyrosine kinase adaptor activity"/>
    <property type="evidence" value="ECO:0007669"/>
    <property type="project" value="TreeGrafter"/>
</dbReference>
<evidence type="ECO:0000256" key="2">
    <source>
        <dbReference type="SAM" id="MobiDB-lite"/>
    </source>
</evidence>
<dbReference type="InterPro" id="IPR036290">
    <property type="entry name" value="Phe_ZIP_sf"/>
</dbReference>
<dbReference type="AlphaFoldDB" id="A0A9Q1IGE7"/>
<dbReference type="SUPFAM" id="SSF109805">
    <property type="entry name" value="Phenylalanine zipper"/>
    <property type="match status" value="1"/>
</dbReference>
<dbReference type="PANTHER" id="PTHR10872">
    <property type="entry name" value="SH2B ADAPTER PROTEIN"/>
    <property type="match status" value="1"/>
</dbReference>
<protein>
    <recommendedName>
        <fullName evidence="3">Phenylalanine zipper domain-containing protein</fullName>
    </recommendedName>
</protein>
<comment type="caution">
    <text evidence="4">The sequence shown here is derived from an EMBL/GenBank/DDBJ whole genome shotgun (WGS) entry which is preliminary data.</text>
</comment>
<evidence type="ECO:0000313" key="5">
    <source>
        <dbReference type="Proteomes" id="UP001152622"/>
    </source>
</evidence>
<feature type="domain" description="Phenylalanine zipper" evidence="3">
    <location>
        <begin position="20"/>
        <end position="74"/>
    </location>
</feature>
<gene>
    <name evidence="4" type="ORF">SKAU_G00355780</name>
</gene>
<keyword evidence="5" id="KW-1185">Reference proteome</keyword>
<name>A0A9Q1IGE7_SYNKA</name>
<dbReference type="Gene3D" id="6.10.140.110">
    <property type="match status" value="1"/>
</dbReference>
<dbReference type="EMBL" id="JAINUF010000017">
    <property type="protein sequence ID" value="KAJ8338792.1"/>
    <property type="molecule type" value="Genomic_DNA"/>
</dbReference>
<feature type="region of interest" description="Disordered" evidence="2">
    <location>
        <begin position="75"/>
        <end position="97"/>
    </location>
</feature>
<evidence type="ECO:0000259" key="3">
    <source>
        <dbReference type="Pfam" id="PF08916"/>
    </source>
</evidence>
<organism evidence="4 5">
    <name type="scientific">Synaphobranchus kaupii</name>
    <name type="common">Kaup's arrowtooth eel</name>
    <dbReference type="NCBI Taxonomy" id="118154"/>
    <lineage>
        <taxon>Eukaryota</taxon>
        <taxon>Metazoa</taxon>
        <taxon>Chordata</taxon>
        <taxon>Craniata</taxon>
        <taxon>Vertebrata</taxon>
        <taxon>Euteleostomi</taxon>
        <taxon>Actinopterygii</taxon>
        <taxon>Neopterygii</taxon>
        <taxon>Teleostei</taxon>
        <taxon>Anguilliformes</taxon>
        <taxon>Synaphobranchidae</taxon>
        <taxon>Synaphobranchus</taxon>
    </lineage>
</organism>
<keyword evidence="1" id="KW-0597">Phosphoprotein</keyword>
<dbReference type="OrthoDB" id="10047184at2759"/>
<feature type="non-terminal residue" evidence="4">
    <location>
        <position position="208"/>
    </location>
</feature>
<dbReference type="InterPro" id="IPR030523">
    <property type="entry name" value="SH2B"/>
</dbReference>
<evidence type="ECO:0000313" key="4">
    <source>
        <dbReference type="EMBL" id="KAJ8338792.1"/>
    </source>
</evidence>
<evidence type="ECO:0000256" key="1">
    <source>
        <dbReference type="ARBA" id="ARBA00022553"/>
    </source>
</evidence>
<accession>A0A9Q1IGE7</accession>
<reference evidence="4" key="1">
    <citation type="journal article" date="2023" name="Science">
        <title>Genome structures resolve the early diversification of teleost fishes.</title>
        <authorList>
            <person name="Parey E."/>
            <person name="Louis A."/>
            <person name="Montfort J."/>
            <person name="Bouchez O."/>
            <person name="Roques C."/>
            <person name="Iampietro C."/>
            <person name="Lluch J."/>
            <person name="Castinel A."/>
            <person name="Donnadieu C."/>
            <person name="Desvignes T."/>
            <person name="Floi Bucao C."/>
            <person name="Jouanno E."/>
            <person name="Wen M."/>
            <person name="Mejri S."/>
            <person name="Dirks R."/>
            <person name="Jansen H."/>
            <person name="Henkel C."/>
            <person name="Chen W.J."/>
            <person name="Zahm M."/>
            <person name="Cabau C."/>
            <person name="Klopp C."/>
            <person name="Thompson A.W."/>
            <person name="Robinson-Rechavi M."/>
            <person name="Braasch I."/>
            <person name="Lecointre G."/>
            <person name="Bobe J."/>
            <person name="Postlethwait J.H."/>
            <person name="Berthelot C."/>
            <person name="Roest Crollius H."/>
            <person name="Guiguen Y."/>
        </authorList>
    </citation>
    <scope>NUCLEOTIDE SEQUENCE</scope>
    <source>
        <strain evidence="4">WJC10195</strain>
    </source>
</reference>
<proteinExistence type="predicted"/>
<dbReference type="Pfam" id="PF08916">
    <property type="entry name" value="Phe_ZIP"/>
    <property type="match status" value="1"/>
</dbReference>
<sequence>MNDSAVQEGAPEPPVGPLQNWGEFCEFHAIATARDLAAHYRHFASGQQWQDVVTADSFSRHFSDLFQQYFCSEVAREDPSQTPPSTPPPPLAPPPPARGCWRIMSFPGVQGCRYPERPGPQTLLALLASKVEPLVPGVPRARLLPPERPPADAARHVGPLLGGLSQEGAPCDQGGGIRRRQASDCWYPNPLLPAPSRTAPGGLMHLSV</sequence>